<evidence type="ECO:0008006" key="4">
    <source>
        <dbReference type="Google" id="ProtNLM"/>
    </source>
</evidence>
<evidence type="ECO:0000313" key="3">
    <source>
        <dbReference type="Proteomes" id="UP000827724"/>
    </source>
</evidence>
<dbReference type="Proteomes" id="UP000827724">
    <property type="component" value="Unassembled WGS sequence"/>
</dbReference>
<evidence type="ECO:0000313" key="2">
    <source>
        <dbReference type="EMBL" id="KAH6606892.1"/>
    </source>
</evidence>
<sequence length="418" mass="45882">MMADDQYFQSLSDYEEVTYFNQPYLLQDQEQQQQLFPFIISPAEASGALELQEAQGQASELGQFQFGSGGGEPFEPLPFDFNTVPHPSFQQPSLALGEQWMAAHDGGVFESPLTPEEAATKGEASPGQEASPAPFAQPPATESAVAAVQQQQDGHLHLAHGDDHAHHVPAQAALPAVPPPRRILPSNGLHARPVHRQPQSRARRLPVLQSPQAAAERAAKDRFLVQSRLQGVSYKEIKQRGNFTEAESTLRGRFRTLTKKKEDRVRDPKWTDVDIQLLKEAVQVLGHGQHPDAAKISWMAVSSYIIDHGGTYRFGYSTCHRRWVHLESTGQLGENWCEDSWEDYDEDEDEDEDDENEGGEGGEGGEDEGDASPANGGEQVGVEGEDDDAEGMEGVDDEDDDEESECDGGENIAPKVEG</sequence>
<feature type="region of interest" description="Disordered" evidence="1">
    <location>
        <begin position="107"/>
        <end position="144"/>
    </location>
</feature>
<dbReference type="EMBL" id="JAIWOZ010000004">
    <property type="protein sequence ID" value="KAH6606892.1"/>
    <property type="molecule type" value="Genomic_DNA"/>
</dbReference>
<keyword evidence="3" id="KW-1185">Reference proteome</keyword>
<comment type="caution">
    <text evidence="2">The sequence shown here is derived from an EMBL/GenBank/DDBJ whole genome shotgun (WGS) entry which is preliminary data.</text>
</comment>
<reference evidence="2" key="1">
    <citation type="submission" date="2021-08" db="EMBL/GenBank/DDBJ databases">
        <title>Chromosome-Level Trichoderma cornu-damae using Hi-C Data.</title>
        <authorList>
            <person name="Kim C.S."/>
        </authorList>
    </citation>
    <scope>NUCLEOTIDE SEQUENCE</scope>
    <source>
        <strain evidence="2">KA19-0412C</strain>
    </source>
</reference>
<feature type="region of interest" description="Disordered" evidence="1">
    <location>
        <begin position="176"/>
        <end position="213"/>
    </location>
</feature>
<organism evidence="2 3">
    <name type="scientific">Trichoderma cornu-damae</name>
    <dbReference type="NCBI Taxonomy" id="654480"/>
    <lineage>
        <taxon>Eukaryota</taxon>
        <taxon>Fungi</taxon>
        <taxon>Dikarya</taxon>
        <taxon>Ascomycota</taxon>
        <taxon>Pezizomycotina</taxon>
        <taxon>Sordariomycetes</taxon>
        <taxon>Hypocreomycetidae</taxon>
        <taxon>Hypocreales</taxon>
        <taxon>Hypocreaceae</taxon>
        <taxon>Trichoderma</taxon>
    </lineage>
</organism>
<protein>
    <recommendedName>
        <fullName evidence="4">Myb-like domain-containing protein</fullName>
    </recommendedName>
</protein>
<feature type="compositionally biased region" description="Acidic residues" evidence="1">
    <location>
        <begin position="342"/>
        <end position="370"/>
    </location>
</feature>
<accession>A0A9P8TWC7</accession>
<gene>
    <name evidence="2" type="ORF">Trco_006045</name>
</gene>
<name>A0A9P8TWC7_9HYPO</name>
<dbReference type="AlphaFoldDB" id="A0A9P8TWC7"/>
<evidence type="ECO:0000256" key="1">
    <source>
        <dbReference type="SAM" id="MobiDB-lite"/>
    </source>
</evidence>
<proteinExistence type="predicted"/>
<feature type="region of interest" description="Disordered" evidence="1">
    <location>
        <begin position="342"/>
        <end position="418"/>
    </location>
</feature>
<feature type="compositionally biased region" description="Acidic residues" evidence="1">
    <location>
        <begin position="383"/>
        <end position="408"/>
    </location>
</feature>
<dbReference type="OrthoDB" id="3439209at2759"/>